<evidence type="ECO:0000256" key="2">
    <source>
        <dbReference type="ARBA" id="ARBA00022771"/>
    </source>
</evidence>
<keyword evidence="4" id="KW-0175">Coiled coil</keyword>
<evidence type="ECO:0000259" key="6">
    <source>
        <dbReference type="Pfam" id="PF05131"/>
    </source>
</evidence>
<dbReference type="GO" id="GO:0030897">
    <property type="term" value="C:HOPS complex"/>
    <property type="evidence" value="ECO:0007669"/>
    <property type="project" value="TreeGrafter"/>
</dbReference>
<dbReference type="GO" id="GO:0006904">
    <property type="term" value="P:vesicle docking involved in exocytosis"/>
    <property type="evidence" value="ECO:0007669"/>
    <property type="project" value="TreeGrafter"/>
</dbReference>
<evidence type="ECO:0000256" key="3">
    <source>
        <dbReference type="ARBA" id="ARBA00022833"/>
    </source>
</evidence>
<dbReference type="InterPro" id="IPR007810">
    <property type="entry name" value="Pep3/Vps18_beta-prop"/>
</dbReference>
<dbReference type="GO" id="GO:0007032">
    <property type="term" value="P:endosome organization"/>
    <property type="evidence" value="ECO:0007669"/>
    <property type="project" value="TreeGrafter"/>
</dbReference>
<evidence type="ECO:0000256" key="4">
    <source>
        <dbReference type="SAM" id="Coils"/>
    </source>
</evidence>
<dbReference type="AlphaFoldDB" id="A0A7S3Z7D3"/>
<evidence type="ECO:0000256" key="5">
    <source>
        <dbReference type="SAM" id="MobiDB-lite"/>
    </source>
</evidence>
<dbReference type="EMBL" id="HBIV01036177">
    <property type="protein sequence ID" value="CAE0674062.1"/>
    <property type="molecule type" value="Transcribed_RNA"/>
</dbReference>
<feature type="compositionally biased region" description="Basic and acidic residues" evidence="5">
    <location>
        <begin position="503"/>
        <end position="519"/>
    </location>
</feature>
<gene>
    <name evidence="7" type="ORF">LGLO00237_LOCUS25836</name>
</gene>
<proteinExistence type="predicted"/>
<sequence length="1021" mass="115371">MSDSDAELDEDIFTIERLEWKLDKRYGRIASLSAGNNTLLMGTDMGWVIRFTVVDDRKVRIELPSHGRENIHRVFLDPTGTHGLVSTVEGTTYYIVPGSKRMVQLKGLRGVVIESVAWNKHSVIAASSKSSRGLSATDSTGSVLLGTRKGSIYEVIVEEGKEKFSKRLWEIDDGPMPICGLQMDVFPTDNTKFFVMAATPTRHYQFIGGPTYEALFSRYVGGRYRGFQELPGRLSYSELHFSYNEYPNGNAQRCAWLTQAGIFQGDLVFGAQSPGDKVCDQHDLVNYPPTAGLDGKVGVSGGFVAVPLSIAMSQFHYLLLFKGQFICTNRLSREVVYDISLKTDAKRYGAFRGLGCDLSQGTFWMFSEHCVFEVLIVNEDRDVWRLLLEKGDFDGALRHCKESKPKLDMVRSKQADKLFSQGYYKEAARVYAQTTRTFEEITLQFVTAGKPRALKTYLLLKLGSLPATAETQLTMVSTWVTEIYLSELADLDGPPPESWDTSGDEKEREAAARRAAEERAGERKRVSADFRRFLEDHYDILDQATTFNIISSHGRTAELTHYAEVIGDRDWLVRHSLSRGKAKMALLILAKYWTRHSTGKRKKAAFDSDLYYRYAPALLTHSERIAKEMVTTLIRIDKKLLDPARLIPAFVRYDAARKLRQREMKDKKDSAEDGGRGVINEAPHQGIRYFSNVVDSTDMKDPAVHNYLVSLLVEHPRDDPLIKFVERWGHEPVYEYKLALAMCHRHNKMRAASEIHKVVGEYEEAIKVALTINLQLAQLIAIEAEKAGVDEERSKKLWLLVARHVIEVEKHDVEMATRKVSDILKHCSLRIDEVLPFFPDFVKIGSFKGEVVRSLEQYNQKIRSLKEEMDEHTKTAQRIRADIEAQRNRTAVVSETRRCDLSGEQVTARPMTAFPCGHVFLTDKLVSNVIKFAQKKPRALLSGPFAAVTTKEEKLRRALDSLAKDAQERGTANLALVNLTRADWARIASHECPLCGSMMILTCHDPLIGPDEAKEADSWAI</sequence>
<organism evidence="7">
    <name type="scientific">Lotharella globosa</name>
    <dbReference type="NCBI Taxonomy" id="91324"/>
    <lineage>
        <taxon>Eukaryota</taxon>
        <taxon>Sar</taxon>
        <taxon>Rhizaria</taxon>
        <taxon>Cercozoa</taxon>
        <taxon>Chlorarachniophyceae</taxon>
        <taxon>Lotharella</taxon>
    </lineage>
</organism>
<evidence type="ECO:0000256" key="1">
    <source>
        <dbReference type="ARBA" id="ARBA00022723"/>
    </source>
</evidence>
<dbReference type="GO" id="GO:0048284">
    <property type="term" value="P:organelle fusion"/>
    <property type="evidence" value="ECO:0007669"/>
    <property type="project" value="TreeGrafter"/>
</dbReference>
<keyword evidence="3" id="KW-0862">Zinc</keyword>
<accession>A0A7S3Z7D3</accession>
<dbReference type="GO" id="GO:0008270">
    <property type="term" value="F:zinc ion binding"/>
    <property type="evidence" value="ECO:0007669"/>
    <property type="project" value="UniProtKB-KW"/>
</dbReference>
<dbReference type="GO" id="GO:0007033">
    <property type="term" value="P:vacuole organization"/>
    <property type="evidence" value="ECO:0007669"/>
    <property type="project" value="TreeGrafter"/>
</dbReference>
<keyword evidence="1" id="KW-0479">Metal-binding</keyword>
<feature type="region of interest" description="Disordered" evidence="5">
    <location>
        <begin position="491"/>
        <end position="519"/>
    </location>
</feature>
<feature type="coiled-coil region" evidence="4">
    <location>
        <begin position="848"/>
        <end position="889"/>
    </location>
</feature>
<feature type="domain" description="Pep3/Vps18 beta-propeller" evidence="6">
    <location>
        <begin position="12"/>
        <end position="375"/>
    </location>
</feature>
<dbReference type="GO" id="GO:0005768">
    <property type="term" value="C:endosome"/>
    <property type="evidence" value="ECO:0007669"/>
    <property type="project" value="TreeGrafter"/>
</dbReference>
<protein>
    <recommendedName>
        <fullName evidence="6">Pep3/Vps18 beta-propeller domain-containing protein</fullName>
    </recommendedName>
</protein>
<dbReference type="PANTHER" id="PTHR23323">
    <property type="entry name" value="VACUOLAR PROTEIN SORTING-ASSOCIATED PROTEIN"/>
    <property type="match status" value="1"/>
</dbReference>
<dbReference type="Pfam" id="PF05131">
    <property type="entry name" value="Pep3_Vps18"/>
    <property type="match status" value="1"/>
</dbReference>
<dbReference type="GO" id="GO:0030674">
    <property type="term" value="F:protein-macromolecule adaptor activity"/>
    <property type="evidence" value="ECO:0007669"/>
    <property type="project" value="TreeGrafter"/>
</dbReference>
<name>A0A7S3Z7D3_9EUKA</name>
<dbReference type="PANTHER" id="PTHR23323:SF26">
    <property type="entry name" value="VACUOLAR PROTEIN SORTING-ASSOCIATED PROTEIN 18 HOMOLOG"/>
    <property type="match status" value="1"/>
</dbReference>
<reference evidence="7" key="1">
    <citation type="submission" date="2021-01" db="EMBL/GenBank/DDBJ databases">
        <authorList>
            <person name="Corre E."/>
            <person name="Pelletier E."/>
            <person name="Niang G."/>
            <person name="Scheremetjew M."/>
            <person name="Finn R."/>
            <person name="Kale V."/>
            <person name="Holt S."/>
            <person name="Cochrane G."/>
            <person name="Meng A."/>
            <person name="Brown T."/>
            <person name="Cohen L."/>
        </authorList>
    </citation>
    <scope>NUCLEOTIDE SEQUENCE</scope>
    <source>
        <strain evidence="7">CCCM811</strain>
    </source>
</reference>
<evidence type="ECO:0000313" key="7">
    <source>
        <dbReference type="EMBL" id="CAE0674062.1"/>
    </source>
</evidence>
<keyword evidence="2" id="KW-0863">Zinc-finger</keyword>